<comment type="subcellular location">
    <subcellularLocation>
        <location evidence="1">Cell membrane</location>
        <topology evidence="1">Multi-pass membrane protein</topology>
    </subcellularLocation>
</comment>
<feature type="transmembrane region" description="Helical" evidence="8">
    <location>
        <begin position="329"/>
        <end position="353"/>
    </location>
</feature>
<keyword evidence="3" id="KW-1003">Cell membrane</keyword>
<dbReference type="HOGENOM" id="CLU_026429_0_1_0"/>
<evidence type="ECO:0000256" key="2">
    <source>
        <dbReference type="ARBA" id="ARBA00022448"/>
    </source>
</evidence>
<accession>E4TK32</accession>
<gene>
    <name evidence="9" type="ordered locus">Calni_1400</name>
</gene>
<dbReference type="GO" id="GO:0016787">
    <property type="term" value="F:hydrolase activity"/>
    <property type="evidence" value="ECO:0007669"/>
    <property type="project" value="UniProtKB-KW"/>
</dbReference>
<protein>
    <submittedName>
        <fullName evidence="9">H(+)-transporting two-sector ATPase</fullName>
        <ecNumber evidence="9">3.6.3.14</ecNumber>
    </submittedName>
</protein>
<evidence type="ECO:0000256" key="1">
    <source>
        <dbReference type="ARBA" id="ARBA00004651"/>
    </source>
</evidence>
<dbReference type="KEGG" id="cni:Calni_1400"/>
<keyword evidence="7 8" id="KW-0472">Membrane</keyword>
<keyword evidence="5 8" id="KW-1133">Transmembrane helix</keyword>
<keyword evidence="9" id="KW-0378">Hydrolase</keyword>
<dbReference type="OrthoDB" id="9810952at2"/>
<dbReference type="AlphaFoldDB" id="E4TK32"/>
<evidence type="ECO:0000256" key="8">
    <source>
        <dbReference type="SAM" id="Phobius"/>
    </source>
</evidence>
<evidence type="ECO:0000313" key="9">
    <source>
        <dbReference type="EMBL" id="ADR19308.1"/>
    </source>
</evidence>
<feature type="transmembrane region" description="Helical" evidence="8">
    <location>
        <begin position="222"/>
        <end position="242"/>
    </location>
</feature>
<dbReference type="PANTHER" id="PTHR32024">
    <property type="entry name" value="TRK SYSTEM POTASSIUM UPTAKE PROTEIN TRKG-RELATED"/>
    <property type="match status" value="1"/>
</dbReference>
<organism evidence="9 10">
    <name type="scientific">Calditerrivibrio nitroreducens (strain DSM 19672 / NBRC 101217 / Yu37-1)</name>
    <dbReference type="NCBI Taxonomy" id="768670"/>
    <lineage>
        <taxon>Bacteria</taxon>
        <taxon>Pseudomonadati</taxon>
        <taxon>Deferribacterota</taxon>
        <taxon>Deferribacteres</taxon>
        <taxon>Deferribacterales</taxon>
        <taxon>Calditerrivibrionaceae</taxon>
    </lineage>
</organism>
<evidence type="ECO:0000256" key="5">
    <source>
        <dbReference type="ARBA" id="ARBA00022989"/>
    </source>
</evidence>
<sequence precursor="true">MSKNNVWSVFTSTFLFLIVLGSVALMIPGMYKGSLHYIDALFTSTSAVCVTGLVVTNTSNFTLMGQFVIITLIQLGGLGIMVLTTSLLLFLRGELDLKRRIVITNLIDVYALSEAEYVLKYIVLYTFFIELIGAILLTFGFLMDGHSLLSSIFYGVFHSVSAFCNAGFSPFDDSIIGMNWLIKVTIMLLIIFGGLGFYVIYDLHNYFKKRENRLKRLKVHTKIVLITTAGLIIFGVVILSILEHDMSLLDGFFQSVSARTAGFNSVDLTKLTNISKFALIILMIIGASPGGTGGGIKTSTFAITLLSIKNILKGDNRITLFNREIHYINILKSFSITAMYIFVLIVATLLMLYFYNYDFMDMLFEVASALGTVGLSLGITMKIGLAGKIILMICMFVGRIGVSALFLSLVGYEHVSNIRYPEEKVILG</sequence>
<dbReference type="PANTHER" id="PTHR32024:SF1">
    <property type="entry name" value="KTR SYSTEM POTASSIUM UPTAKE PROTEIN B"/>
    <property type="match status" value="1"/>
</dbReference>
<reference evidence="9 10" key="2">
    <citation type="journal article" date="2011" name="Stand. Genomic Sci.">
        <title>Complete genome sequence of Calditerrivibrio nitroreducens type strain (Yu37-1).</title>
        <authorList>
            <person name="Pitluck S."/>
            <person name="Sikorski J."/>
            <person name="Zeytun A."/>
            <person name="Lapidus A."/>
            <person name="Nolan M."/>
            <person name="Lucas S."/>
            <person name="Hammon N."/>
            <person name="Deshpande S."/>
            <person name="Cheng J.F."/>
            <person name="Tapia R."/>
            <person name="Han C."/>
            <person name="Goodwin L."/>
            <person name="Liolios K."/>
            <person name="Pagani I."/>
            <person name="Ivanova N."/>
            <person name="Mavromatis K."/>
            <person name="Pati A."/>
            <person name="Chen A."/>
            <person name="Palaniappan K."/>
            <person name="Hauser L."/>
            <person name="Chang Y.J."/>
            <person name="Jeffries C.D."/>
            <person name="Detter J.C."/>
            <person name="Brambilla E."/>
            <person name="Djao O.D."/>
            <person name="Rohde M."/>
            <person name="Spring S."/>
            <person name="Goker M."/>
            <person name="Woyke T."/>
            <person name="Bristow J."/>
            <person name="Eisen J.A."/>
            <person name="Markowitz V."/>
            <person name="Hugenholtz P."/>
            <person name="Kyrpides N.C."/>
            <person name="Klenk H.P."/>
            <person name="Land M."/>
        </authorList>
    </citation>
    <scope>NUCLEOTIDE SEQUENCE [LARGE SCALE GENOMIC DNA]</scope>
    <source>
        <strain evidence="10">DSM 19672 / NBRC 101217 / Yu37-1</strain>
    </source>
</reference>
<feature type="transmembrane region" description="Helical" evidence="8">
    <location>
        <begin position="389"/>
        <end position="412"/>
    </location>
</feature>
<evidence type="ECO:0000313" key="10">
    <source>
        <dbReference type="Proteomes" id="UP000007039"/>
    </source>
</evidence>
<name>E4TK32_CALNY</name>
<dbReference type="eggNOG" id="COG0168">
    <property type="taxonomic scope" value="Bacteria"/>
</dbReference>
<feature type="transmembrane region" description="Helical" evidence="8">
    <location>
        <begin position="6"/>
        <end position="27"/>
    </location>
</feature>
<feature type="transmembrane region" description="Helical" evidence="8">
    <location>
        <begin position="180"/>
        <end position="201"/>
    </location>
</feature>
<proteinExistence type="predicted"/>
<evidence type="ECO:0000256" key="7">
    <source>
        <dbReference type="ARBA" id="ARBA00023136"/>
    </source>
</evidence>
<keyword evidence="2" id="KW-0813">Transport</keyword>
<dbReference type="GO" id="GO:0030001">
    <property type="term" value="P:metal ion transport"/>
    <property type="evidence" value="ECO:0007669"/>
    <property type="project" value="UniProtKB-ARBA"/>
</dbReference>
<feature type="transmembrane region" description="Helical" evidence="8">
    <location>
        <begin position="67"/>
        <end position="91"/>
    </location>
</feature>
<dbReference type="EMBL" id="CP002347">
    <property type="protein sequence ID" value="ADR19308.1"/>
    <property type="molecule type" value="Genomic_DNA"/>
</dbReference>
<dbReference type="STRING" id="768670.Calni_1400"/>
<dbReference type="InterPro" id="IPR003445">
    <property type="entry name" value="Cat_transpt"/>
</dbReference>
<evidence type="ECO:0000256" key="4">
    <source>
        <dbReference type="ARBA" id="ARBA00022692"/>
    </source>
</evidence>
<keyword evidence="6" id="KW-0406">Ion transport</keyword>
<evidence type="ECO:0000256" key="3">
    <source>
        <dbReference type="ARBA" id="ARBA00022475"/>
    </source>
</evidence>
<keyword evidence="4 8" id="KW-0812">Transmembrane</keyword>
<dbReference type="GO" id="GO:0008324">
    <property type="term" value="F:monoatomic cation transmembrane transporter activity"/>
    <property type="evidence" value="ECO:0007669"/>
    <property type="project" value="InterPro"/>
</dbReference>
<reference key="1">
    <citation type="submission" date="2010-11" db="EMBL/GenBank/DDBJ databases">
        <title>The complete genome of chromosome of Calditerrivibrio nitroreducens DSM 19672.</title>
        <authorList>
            <consortium name="US DOE Joint Genome Institute (JGI-PGF)"/>
            <person name="Lucas S."/>
            <person name="Copeland A."/>
            <person name="Lapidus A."/>
            <person name="Bruce D."/>
            <person name="Goodwin L."/>
            <person name="Pitluck S."/>
            <person name="Kyrpides N."/>
            <person name="Mavromatis K."/>
            <person name="Ivanova N."/>
            <person name="Mikhailova N."/>
            <person name="Zeytun A."/>
            <person name="Brettin T."/>
            <person name="Detter J.C."/>
            <person name="Tapia R."/>
            <person name="Han C."/>
            <person name="Land M."/>
            <person name="Hauser L."/>
            <person name="Markowitz V."/>
            <person name="Cheng J.-F."/>
            <person name="Hugenholtz P."/>
            <person name="Woyke T."/>
            <person name="Wu D."/>
            <person name="Spring S."/>
            <person name="Schroeder M."/>
            <person name="Brambilla E."/>
            <person name="Klenk H.-P."/>
            <person name="Eisen J.A."/>
        </authorList>
    </citation>
    <scope>NUCLEOTIDE SEQUENCE [LARGE SCALE GENOMIC DNA]</scope>
    <source>
        <strain>DSM 19672</strain>
    </source>
</reference>
<dbReference type="Pfam" id="PF02386">
    <property type="entry name" value="TrkH"/>
    <property type="match status" value="1"/>
</dbReference>
<keyword evidence="10" id="KW-1185">Reference proteome</keyword>
<dbReference type="Proteomes" id="UP000007039">
    <property type="component" value="Chromosome"/>
</dbReference>
<dbReference type="GO" id="GO:0005886">
    <property type="term" value="C:plasma membrane"/>
    <property type="evidence" value="ECO:0007669"/>
    <property type="project" value="UniProtKB-SubCell"/>
</dbReference>
<feature type="transmembrane region" description="Helical" evidence="8">
    <location>
        <begin position="277"/>
        <end position="308"/>
    </location>
</feature>
<feature type="transmembrane region" description="Helical" evidence="8">
    <location>
        <begin position="122"/>
        <end position="143"/>
    </location>
</feature>
<dbReference type="RefSeq" id="WP_013451520.1">
    <property type="nucleotide sequence ID" value="NC_014758.1"/>
</dbReference>
<dbReference type="EC" id="3.6.3.14" evidence="9"/>
<evidence type="ECO:0000256" key="6">
    <source>
        <dbReference type="ARBA" id="ARBA00023065"/>
    </source>
</evidence>